<sequence>MNEINDLEQSILKSLAFFNIFKYPLTAMEIWKWLWQPRQKYTLAEVRQALLTSDFLKDKISVSEGFYTLKGSEYFYLLRKQNNNLAERKFRKVIRLAKFYRLIPFVRMIAVCNTLAYSNAREGSDIDLFIITKQNKIWLARFFTILFIKFFGLRPEDGDNQDAFCLTFFISENALNLENIIMKGKDIYFPYWIQQLMPIYDPDSLYQKFLKANKWYLDYLPNGYYNQFFKEVRETKWSKIISKIFGFIFSPPFLNRWSDEIYRRLQARIIATNLQELINIDTRVIVNEQMLKFHDNDRREIFYKRWREITHELLNTNKNEGQIV</sequence>
<comment type="caution">
    <text evidence="1">The sequence shown here is derived from an EMBL/GenBank/DDBJ whole genome shotgun (WGS) entry which is preliminary data.</text>
</comment>
<evidence type="ECO:0000313" key="1">
    <source>
        <dbReference type="EMBL" id="PIR06158.1"/>
    </source>
</evidence>
<dbReference type="Proteomes" id="UP000230564">
    <property type="component" value="Unassembled WGS sequence"/>
</dbReference>
<evidence type="ECO:0008006" key="3">
    <source>
        <dbReference type="Google" id="ProtNLM"/>
    </source>
</evidence>
<name>A0A2H0NB88_9BACT</name>
<protein>
    <recommendedName>
        <fullName evidence="3">Polymerase nucleotidyl transferase domain-containing protein</fullName>
    </recommendedName>
</protein>
<organism evidence="1 2">
    <name type="scientific">Candidatus Komeilibacteria bacterium CG11_big_fil_rev_8_21_14_0_20_36_20</name>
    <dbReference type="NCBI Taxonomy" id="1974477"/>
    <lineage>
        <taxon>Bacteria</taxon>
        <taxon>Candidatus Komeiliibacteriota</taxon>
    </lineage>
</organism>
<proteinExistence type="predicted"/>
<evidence type="ECO:0000313" key="2">
    <source>
        <dbReference type="Proteomes" id="UP000230564"/>
    </source>
</evidence>
<gene>
    <name evidence="1" type="ORF">COV55_04755</name>
</gene>
<dbReference type="AlphaFoldDB" id="A0A2H0NB88"/>
<reference evidence="1 2" key="1">
    <citation type="submission" date="2017-09" db="EMBL/GenBank/DDBJ databases">
        <title>Depth-based differentiation of microbial function through sediment-hosted aquifers and enrichment of novel symbionts in the deep terrestrial subsurface.</title>
        <authorList>
            <person name="Probst A.J."/>
            <person name="Ladd B."/>
            <person name="Jarett J.K."/>
            <person name="Geller-Mcgrath D.E."/>
            <person name="Sieber C.M."/>
            <person name="Emerson J.B."/>
            <person name="Anantharaman K."/>
            <person name="Thomas B.C."/>
            <person name="Malmstrom R."/>
            <person name="Stieglmeier M."/>
            <person name="Klingl A."/>
            <person name="Woyke T."/>
            <person name="Ryan C.M."/>
            <person name="Banfield J.F."/>
        </authorList>
    </citation>
    <scope>NUCLEOTIDE SEQUENCE [LARGE SCALE GENOMIC DNA]</scope>
    <source>
        <strain evidence="1">CG11_big_fil_rev_8_21_14_0_20_36_20</strain>
    </source>
</reference>
<accession>A0A2H0NB88</accession>
<dbReference type="EMBL" id="PCWQ01000020">
    <property type="protein sequence ID" value="PIR06158.1"/>
    <property type="molecule type" value="Genomic_DNA"/>
</dbReference>